<reference evidence="2 3" key="1">
    <citation type="submission" date="2024-06" db="EMBL/GenBank/DDBJ databases">
        <title>Genomic Encyclopedia of Type Strains, Phase IV (KMG-IV): sequencing the most valuable type-strain genomes for metagenomic binning, comparative biology and taxonomic classification.</title>
        <authorList>
            <person name="Goeker M."/>
        </authorList>
    </citation>
    <scope>NUCLEOTIDE SEQUENCE [LARGE SCALE GENOMIC DNA]</scope>
    <source>
        <strain evidence="2 3">DSM 29388</strain>
    </source>
</reference>
<dbReference type="InterPro" id="IPR001173">
    <property type="entry name" value="Glyco_trans_2-like"/>
</dbReference>
<accession>A0ABV2LUM0</accession>
<dbReference type="InterPro" id="IPR029044">
    <property type="entry name" value="Nucleotide-diphossugar_trans"/>
</dbReference>
<proteinExistence type="predicted"/>
<dbReference type="PANTHER" id="PTHR22916:SF3">
    <property type="entry name" value="UDP-GLCNAC:BETAGAL BETA-1,3-N-ACETYLGLUCOSAMINYLTRANSFERASE-LIKE PROTEIN 1"/>
    <property type="match status" value="1"/>
</dbReference>
<keyword evidence="3" id="KW-1185">Reference proteome</keyword>
<dbReference type="RefSeq" id="WP_354508458.1">
    <property type="nucleotide sequence ID" value="NZ_JBEPMO010000006.1"/>
</dbReference>
<evidence type="ECO:0000313" key="3">
    <source>
        <dbReference type="Proteomes" id="UP001549146"/>
    </source>
</evidence>
<dbReference type="EMBL" id="JBEPMO010000006">
    <property type="protein sequence ID" value="MET3731829.1"/>
    <property type="molecule type" value="Genomic_DNA"/>
</dbReference>
<dbReference type="Proteomes" id="UP001549146">
    <property type="component" value="Unassembled WGS sequence"/>
</dbReference>
<comment type="caution">
    <text evidence="2">The sequence shown here is derived from an EMBL/GenBank/DDBJ whole genome shotgun (WGS) entry which is preliminary data.</text>
</comment>
<protein>
    <submittedName>
        <fullName evidence="2">Glycosyltransferase involved in cell wall biosynthesis</fullName>
    </submittedName>
</protein>
<feature type="domain" description="Glycosyltransferase 2-like" evidence="1">
    <location>
        <begin position="7"/>
        <end position="134"/>
    </location>
</feature>
<dbReference type="PANTHER" id="PTHR22916">
    <property type="entry name" value="GLYCOSYLTRANSFERASE"/>
    <property type="match status" value="1"/>
</dbReference>
<organism evidence="2 3">
    <name type="scientific">Moheibacter stercoris</name>
    <dbReference type="NCBI Taxonomy" id="1628251"/>
    <lineage>
        <taxon>Bacteria</taxon>
        <taxon>Pseudomonadati</taxon>
        <taxon>Bacteroidota</taxon>
        <taxon>Flavobacteriia</taxon>
        <taxon>Flavobacteriales</taxon>
        <taxon>Weeksellaceae</taxon>
        <taxon>Moheibacter</taxon>
    </lineage>
</organism>
<sequence length="305" mass="35629">MSKYKITIITPTYNRAHTLKRAYNSLVNQTFKDFLWVIADDGSTDQTEELVKEFQKENLVTIQYYKQENSKKFYTVFKAIQSVKTDYFAILDSDDAYPDKALEILIKEANSLNPDEFISLIGHSIDEEGKLFGDLFPGNGFDGSVFEMRYKYKIKGDKNGLFLTKPYLKYLSKFDFEVYKGKYAPQKIFFQIYDGEGMKTRFFNEIVRIYYYDSTDLNSMSADRVKPTSYEGLRDGYLSFVNSYKGIKWTHPIAYFRNMVGYLTYSQLLKDSWKKSIQKLNSLPNKILGILLIPFSFGYTLLKKP</sequence>
<evidence type="ECO:0000259" key="1">
    <source>
        <dbReference type="Pfam" id="PF00535"/>
    </source>
</evidence>
<gene>
    <name evidence="2" type="ORF">ABID46_001410</name>
</gene>
<dbReference type="Gene3D" id="3.90.550.10">
    <property type="entry name" value="Spore Coat Polysaccharide Biosynthesis Protein SpsA, Chain A"/>
    <property type="match status" value="1"/>
</dbReference>
<dbReference type="CDD" id="cd00761">
    <property type="entry name" value="Glyco_tranf_GTA_type"/>
    <property type="match status" value="1"/>
</dbReference>
<dbReference type="SUPFAM" id="SSF53448">
    <property type="entry name" value="Nucleotide-diphospho-sugar transferases"/>
    <property type="match status" value="1"/>
</dbReference>
<evidence type="ECO:0000313" key="2">
    <source>
        <dbReference type="EMBL" id="MET3731829.1"/>
    </source>
</evidence>
<dbReference type="Pfam" id="PF00535">
    <property type="entry name" value="Glycos_transf_2"/>
    <property type="match status" value="1"/>
</dbReference>
<name>A0ABV2LUM0_9FLAO</name>